<evidence type="ECO:0000313" key="9">
    <source>
        <dbReference type="Proteomes" id="UP001447008"/>
    </source>
</evidence>
<evidence type="ECO:0000259" key="7">
    <source>
        <dbReference type="PROSITE" id="PS50059"/>
    </source>
</evidence>
<dbReference type="RefSeq" id="WP_342678035.1">
    <property type="nucleotide sequence ID" value="NZ_JBCGCU010000007.1"/>
</dbReference>
<dbReference type="InterPro" id="IPR001179">
    <property type="entry name" value="PPIase_FKBP_dom"/>
</dbReference>
<comment type="caution">
    <text evidence="8">The sequence shown here is derived from an EMBL/GenBank/DDBJ whole genome shotgun (WGS) entry which is preliminary data.</text>
</comment>
<evidence type="ECO:0000256" key="3">
    <source>
        <dbReference type="ARBA" id="ARBA00023110"/>
    </source>
</evidence>
<keyword evidence="4 5" id="KW-0413">Isomerase</keyword>
<dbReference type="EMBL" id="JBCGCU010000007">
    <property type="protein sequence ID" value="MEM0515420.1"/>
    <property type="molecule type" value="Genomic_DNA"/>
</dbReference>
<protein>
    <recommendedName>
        <fullName evidence="6">Peptidyl-prolyl cis-trans isomerase</fullName>
        <ecNumber evidence="6">5.2.1.8</ecNumber>
    </recommendedName>
</protein>
<evidence type="ECO:0000256" key="6">
    <source>
        <dbReference type="RuleBase" id="RU003915"/>
    </source>
</evidence>
<dbReference type="PANTHER" id="PTHR43811">
    <property type="entry name" value="FKBP-TYPE PEPTIDYL-PROLYL CIS-TRANS ISOMERASE FKPA"/>
    <property type="match status" value="1"/>
</dbReference>
<evidence type="ECO:0000256" key="4">
    <source>
        <dbReference type="ARBA" id="ARBA00023235"/>
    </source>
</evidence>
<sequence length="157" mass="17844">MLNLILSAIILVLLVLTIRGHLRNRKVAEINKQKAADFFAKNKEQEGLEELPSGVQILWHTRSDEGQQPEPTSKVCVHYRGTLLDGREFDSSYKRDKPLDFKLNQVIKGWQLGLQQMRVGDKATLYIPAHLAYGDRRVGIIEPASPLIFEVELLRLG</sequence>
<reference evidence="8 9" key="1">
    <citation type="submission" date="2024-03" db="EMBL/GenBank/DDBJ databases">
        <title>Pseudoalteromonas qingdaonensis sp. nov., isolated from the intestines of marine benthic organisms.</title>
        <authorList>
            <person name="Lin X."/>
            <person name="Fang S."/>
            <person name="Hu X."/>
        </authorList>
    </citation>
    <scope>NUCLEOTIDE SEQUENCE [LARGE SCALE GENOMIC DNA]</scope>
    <source>
        <strain evidence="8 9">YIC-827</strain>
    </source>
</reference>
<dbReference type="EC" id="5.2.1.8" evidence="6"/>
<dbReference type="Gene3D" id="3.10.50.40">
    <property type="match status" value="1"/>
</dbReference>
<organism evidence="8 9">
    <name type="scientific">Pseudoalteromonas qingdaonensis</name>
    <dbReference type="NCBI Taxonomy" id="3131913"/>
    <lineage>
        <taxon>Bacteria</taxon>
        <taxon>Pseudomonadati</taxon>
        <taxon>Pseudomonadota</taxon>
        <taxon>Gammaproteobacteria</taxon>
        <taxon>Alteromonadales</taxon>
        <taxon>Pseudoalteromonadaceae</taxon>
        <taxon>Pseudoalteromonas</taxon>
    </lineage>
</organism>
<feature type="domain" description="PPIase FKBP-type" evidence="7">
    <location>
        <begin position="72"/>
        <end position="157"/>
    </location>
</feature>
<proteinExistence type="inferred from homology"/>
<accession>A0ABU9MZE8</accession>
<dbReference type="GO" id="GO:0003755">
    <property type="term" value="F:peptidyl-prolyl cis-trans isomerase activity"/>
    <property type="evidence" value="ECO:0007669"/>
    <property type="project" value="UniProtKB-EC"/>
</dbReference>
<name>A0ABU9MZE8_9GAMM</name>
<dbReference type="Pfam" id="PF00254">
    <property type="entry name" value="FKBP_C"/>
    <property type="match status" value="1"/>
</dbReference>
<evidence type="ECO:0000313" key="8">
    <source>
        <dbReference type="EMBL" id="MEM0515420.1"/>
    </source>
</evidence>
<keyword evidence="3 5" id="KW-0697">Rotamase</keyword>
<keyword evidence="9" id="KW-1185">Reference proteome</keyword>
<gene>
    <name evidence="8" type="ORF">WCN91_08225</name>
</gene>
<dbReference type="PANTHER" id="PTHR43811:SF23">
    <property type="entry name" value="FKBP-TYPE 22 KDA PEPTIDYL-PROLYL CIS-TRANS ISOMERASE"/>
    <property type="match status" value="1"/>
</dbReference>
<dbReference type="Proteomes" id="UP001447008">
    <property type="component" value="Unassembled WGS sequence"/>
</dbReference>
<evidence type="ECO:0000256" key="2">
    <source>
        <dbReference type="ARBA" id="ARBA00006577"/>
    </source>
</evidence>
<dbReference type="SUPFAM" id="SSF54534">
    <property type="entry name" value="FKBP-like"/>
    <property type="match status" value="1"/>
</dbReference>
<dbReference type="InterPro" id="IPR046357">
    <property type="entry name" value="PPIase_dom_sf"/>
</dbReference>
<evidence type="ECO:0000256" key="1">
    <source>
        <dbReference type="ARBA" id="ARBA00000971"/>
    </source>
</evidence>
<evidence type="ECO:0000256" key="5">
    <source>
        <dbReference type="PROSITE-ProRule" id="PRU00277"/>
    </source>
</evidence>
<comment type="similarity">
    <text evidence="2 6">Belongs to the FKBP-type PPIase family.</text>
</comment>
<dbReference type="PROSITE" id="PS50059">
    <property type="entry name" value="FKBP_PPIASE"/>
    <property type="match status" value="1"/>
</dbReference>
<comment type="catalytic activity">
    <reaction evidence="1 5 6">
        <text>[protein]-peptidylproline (omega=180) = [protein]-peptidylproline (omega=0)</text>
        <dbReference type="Rhea" id="RHEA:16237"/>
        <dbReference type="Rhea" id="RHEA-COMP:10747"/>
        <dbReference type="Rhea" id="RHEA-COMP:10748"/>
        <dbReference type="ChEBI" id="CHEBI:83833"/>
        <dbReference type="ChEBI" id="CHEBI:83834"/>
        <dbReference type="EC" id="5.2.1.8"/>
    </reaction>
</comment>